<comment type="caution">
    <text evidence="7">The sequence shown here is derived from an EMBL/GenBank/DDBJ whole genome shotgun (WGS) entry which is preliminary data.</text>
</comment>
<protein>
    <recommendedName>
        <fullName evidence="5">Deoxyuridine 5'-triphosphate nucleotidohydrolase</fullName>
        <shortName evidence="5">dUTPase</shortName>
        <ecNumber evidence="5">3.6.1.23</ecNumber>
    </recommendedName>
    <alternativeName>
        <fullName evidence="5">dUTP pyrophosphatase</fullName>
    </alternativeName>
</protein>
<accession>A0A226D5V4</accession>
<dbReference type="GO" id="GO:0004170">
    <property type="term" value="F:dUTP diphosphatase activity"/>
    <property type="evidence" value="ECO:0007669"/>
    <property type="project" value="UniProtKB-UniRule"/>
</dbReference>
<comment type="similarity">
    <text evidence="2 5">Belongs to the dUTPase family.</text>
</comment>
<dbReference type="EMBL" id="LNIX01000034">
    <property type="protein sequence ID" value="OXA40254.1"/>
    <property type="molecule type" value="Genomic_DNA"/>
</dbReference>
<evidence type="ECO:0000256" key="5">
    <source>
        <dbReference type="RuleBase" id="RU367024"/>
    </source>
</evidence>
<dbReference type="OMA" id="HYCRIAD"/>
<keyword evidence="4 5" id="KW-0546">Nucleotide metabolism</keyword>
<dbReference type="GO" id="GO:0046081">
    <property type="term" value="P:dUTP catabolic process"/>
    <property type="evidence" value="ECO:0007669"/>
    <property type="project" value="UniProtKB-UniRule"/>
</dbReference>
<dbReference type="InterPro" id="IPR036157">
    <property type="entry name" value="dUTPase-like_sf"/>
</dbReference>
<comment type="function">
    <text evidence="5">Involved in nucleotide metabolism via production of dUMP, the immediate precursor of thymidine nucleotides, and decreases the intracellular concentration of dUTP so that uracil cannot be incorporated into DNA.</text>
</comment>
<organism evidence="7 8">
    <name type="scientific">Folsomia candida</name>
    <name type="common">Springtail</name>
    <dbReference type="NCBI Taxonomy" id="158441"/>
    <lineage>
        <taxon>Eukaryota</taxon>
        <taxon>Metazoa</taxon>
        <taxon>Ecdysozoa</taxon>
        <taxon>Arthropoda</taxon>
        <taxon>Hexapoda</taxon>
        <taxon>Collembola</taxon>
        <taxon>Entomobryomorpha</taxon>
        <taxon>Isotomoidea</taxon>
        <taxon>Isotomidae</taxon>
        <taxon>Proisotominae</taxon>
        <taxon>Folsomia</taxon>
    </lineage>
</organism>
<evidence type="ECO:0000256" key="3">
    <source>
        <dbReference type="ARBA" id="ARBA00022801"/>
    </source>
</evidence>
<reference evidence="7 8" key="1">
    <citation type="submission" date="2015-12" db="EMBL/GenBank/DDBJ databases">
        <title>The genome of Folsomia candida.</title>
        <authorList>
            <person name="Faddeeva A."/>
            <person name="Derks M.F."/>
            <person name="Anvar Y."/>
            <person name="Smit S."/>
            <person name="Van Straalen N."/>
            <person name="Roelofs D."/>
        </authorList>
    </citation>
    <scope>NUCLEOTIDE SEQUENCE [LARGE SCALE GENOMIC DNA]</scope>
    <source>
        <strain evidence="7 8">VU population</strain>
        <tissue evidence="7">Whole body</tissue>
    </source>
</reference>
<dbReference type="PANTHER" id="PTHR11241:SF0">
    <property type="entry name" value="DEOXYURIDINE 5'-TRIPHOSPHATE NUCLEOTIDOHYDROLASE"/>
    <property type="match status" value="1"/>
</dbReference>
<keyword evidence="3 5" id="KW-0378">Hydrolase</keyword>
<keyword evidence="5" id="KW-0479">Metal-binding</keyword>
<comment type="cofactor">
    <cofactor evidence="5">
        <name>Mg(2+)</name>
        <dbReference type="ChEBI" id="CHEBI:18420"/>
    </cofactor>
</comment>
<dbReference type="Proteomes" id="UP000198287">
    <property type="component" value="Unassembled WGS sequence"/>
</dbReference>
<evidence type="ECO:0000256" key="4">
    <source>
        <dbReference type="ARBA" id="ARBA00023080"/>
    </source>
</evidence>
<dbReference type="Pfam" id="PF00692">
    <property type="entry name" value="dUTPase"/>
    <property type="match status" value="1"/>
</dbReference>
<dbReference type="GO" id="GO:0000287">
    <property type="term" value="F:magnesium ion binding"/>
    <property type="evidence" value="ECO:0007669"/>
    <property type="project" value="UniProtKB-UniRule"/>
</dbReference>
<dbReference type="SUPFAM" id="SSF51283">
    <property type="entry name" value="dUTPase-like"/>
    <property type="match status" value="1"/>
</dbReference>
<gene>
    <name evidence="7" type="ORF">Fcan01_24895</name>
</gene>
<comment type="pathway">
    <text evidence="1 5">Pyrimidine metabolism; dUMP biosynthesis; dUMP from dCTP (dUTP route): step 2/2.</text>
</comment>
<dbReference type="PANTHER" id="PTHR11241">
    <property type="entry name" value="DEOXYURIDINE 5'-TRIPHOSPHATE NUCLEOTIDOHYDROLASE"/>
    <property type="match status" value="1"/>
</dbReference>
<evidence type="ECO:0000313" key="8">
    <source>
        <dbReference type="Proteomes" id="UP000198287"/>
    </source>
</evidence>
<dbReference type="OrthoDB" id="419889at2759"/>
<dbReference type="EC" id="3.6.1.23" evidence="5"/>
<dbReference type="AlphaFoldDB" id="A0A226D5V4"/>
<sequence>MAQTQISTTQDKKRKKPLIVRFNEKFMDEDSDSQGLVGPFLPAIGTKHSVGLDIRSPEEYILPPHSSTRINTFVRVSFPVNHYCRIADRSSMAIRGLMVGGGVVDQDFQGDIEVVIHNLRSTHAIIERREAFAQLIFERCTPPSSILFVNYKEELLDLETVSKERGEKGFGSTGQGV</sequence>
<evidence type="ECO:0000256" key="1">
    <source>
        <dbReference type="ARBA" id="ARBA00005142"/>
    </source>
</evidence>
<dbReference type="UniPathway" id="UPA00610">
    <property type="reaction ID" value="UER00666"/>
</dbReference>
<dbReference type="STRING" id="158441.A0A226D5V4"/>
<evidence type="ECO:0000256" key="2">
    <source>
        <dbReference type="ARBA" id="ARBA00006581"/>
    </source>
</evidence>
<proteinExistence type="inferred from homology"/>
<evidence type="ECO:0000313" key="7">
    <source>
        <dbReference type="EMBL" id="OXA40254.1"/>
    </source>
</evidence>
<dbReference type="CDD" id="cd07557">
    <property type="entry name" value="trimeric_dUTPase"/>
    <property type="match status" value="1"/>
</dbReference>
<evidence type="ECO:0000259" key="6">
    <source>
        <dbReference type="Pfam" id="PF00692"/>
    </source>
</evidence>
<name>A0A226D5V4_FOLCA</name>
<dbReference type="InterPro" id="IPR029054">
    <property type="entry name" value="dUTPase-like"/>
</dbReference>
<dbReference type="InterPro" id="IPR008181">
    <property type="entry name" value="dUTPase"/>
</dbReference>
<comment type="catalytic activity">
    <reaction evidence="5">
        <text>dUTP + H2O = dUMP + diphosphate + H(+)</text>
        <dbReference type="Rhea" id="RHEA:10248"/>
        <dbReference type="ChEBI" id="CHEBI:15377"/>
        <dbReference type="ChEBI" id="CHEBI:15378"/>
        <dbReference type="ChEBI" id="CHEBI:33019"/>
        <dbReference type="ChEBI" id="CHEBI:61555"/>
        <dbReference type="ChEBI" id="CHEBI:246422"/>
        <dbReference type="EC" id="3.6.1.23"/>
    </reaction>
</comment>
<keyword evidence="8" id="KW-1185">Reference proteome</keyword>
<dbReference type="GO" id="GO:0006226">
    <property type="term" value="P:dUMP biosynthetic process"/>
    <property type="evidence" value="ECO:0007669"/>
    <property type="project" value="UniProtKB-UniRule"/>
</dbReference>
<dbReference type="InterPro" id="IPR033704">
    <property type="entry name" value="dUTPase_trimeric"/>
</dbReference>
<feature type="domain" description="dUTPase-like" evidence="6">
    <location>
        <begin position="42"/>
        <end position="174"/>
    </location>
</feature>
<keyword evidence="5" id="KW-0460">Magnesium</keyword>
<dbReference type="Gene3D" id="2.70.40.10">
    <property type="match status" value="1"/>
</dbReference>